<dbReference type="EMBL" id="FRBY01000006">
    <property type="protein sequence ID" value="SHM74015.1"/>
    <property type="molecule type" value="Genomic_DNA"/>
</dbReference>
<dbReference type="Gene3D" id="2.40.128.110">
    <property type="entry name" value="Lipid/polyisoprenoid-binding, YceI-like"/>
    <property type="match status" value="1"/>
</dbReference>
<name>A0A1M7L800_9FLAO</name>
<dbReference type="PANTHER" id="PTHR34406">
    <property type="entry name" value="PROTEIN YCEI"/>
    <property type="match status" value="1"/>
</dbReference>
<keyword evidence="3" id="KW-1185">Reference proteome</keyword>
<sequence length="174" mass="19835">MENQTIWRNDKEHSRLGFTVTHMMINDIVGQFNNFDLKVTASKSDFSDASFELSAETNSVFTNSEGRDEDLRGPNFFDVEKYPTLNFKSTAIKEYSTNNYKVTGNLSLHGFTKEIIVDFIYRGTMFNPNSKKITSGFQVLATLKRSDFKVGLILPFDGLKDDVLIKMDGEFPKD</sequence>
<protein>
    <submittedName>
        <fullName evidence="2">Polyisoprenoid-binding protein YceI</fullName>
    </submittedName>
</protein>
<dbReference type="STRING" id="29534.SAMN05444366_3984"/>
<dbReference type="AlphaFoldDB" id="A0A1M7L800"/>
<dbReference type="Pfam" id="PF04264">
    <property type="entry name" value="YceI"/>
    <property type="match status" value="1"/>
</dbReference>
<dbReference type="SUPFAM" id="SSF101874">
    <property type="entry name" value="YceI-like"/>
    <property type="match status" value="1"/>
</dbReference>
<reference evidence="3" key="1">
    <citation type="submission" date="2016-11" db="EMBL/GenBank/DDBJ databases">
        <authorList>
            <person name="Varghese N."/>
            <person name="Submissions S."/>
        </authorList>
    </citation>
    <scope>NUCLEOTIDE SEQUENCE [LARGE SCALE GENOMIC DNA]</scope>
    <source>
        <strain evidence="3">DSM 1811</strain>
    </source>
</reference>
<evidence type="ECO:0000313" key="2">
    <source>
        <dbReference type="EMBL" id="SHM74015.1"/>
    </source>
</evidence>
<gene>
    <name evidence="2" type="ORF">SAMN05444366_3984</name>
</gene>
<organism evidence="2 3">
    <name type="scientific">Flavobacterium saccharophilum</name>
    <dbReference type="NCBI Taxonomy" id="29534"/>
    <lineage>
        <taxon>Bacteria</taxon>
        <taxon>Pseudomonadati</taxon>
        <taxon>Bacteroidota</taxon>
        <taxon>Flavobacteriia</taxon>
        <taxon>Flavobacteriales</taxon>
        <taxon>Flavobacteriaceae</taxon>
        <taxon>Flavobacterium</taxon>
    </lineage>
</organism>
<evidence type="ECO:0000313" key="3">
    <source>
        <dbReference type="Proteomes" id="UP000184121"/>
    </source>
</evidence>
<proteinExistence type="predicted"/>
<dbReference type="PANTHER" id="PTHR34406:SF1">
    <property type="entry name" value="PROTEIN YCEI"/>
    <property type="match status" value="1"/>
</dbReference>
<dbReference type="RefSeq" id="WP_072975171.1">
    <property type="nucleotide sequence ID" value="NZ_FRBY01000006.1"/>
</dbReference>
<evidence type="ECO:0000259" key="1">
    <source>
        <dbReference type="SMART" id="SM00867"/>
    </source>
</evidence>
<feature type="domain" description="Lipid/polyisoprenoid-binding YceI-like" evidence="1">
    <location>
        <begin position="6"/>
        <end position="172"/>
    </location>
</feature>
<accession>A0A1M7L800</accession>
<dbReference type="OrthoDB" id="9811006at2"/>
<dbReference type="InterPro" id="IPR036761">
    <property type="entry name" value="TTHA0802/YceI-like_sf"/>
</dbReference>
<dbReference type="InterPro" id="IPR007372">
    <property type="entry name" value="Lipid/polyisoprenoid-bd_YceI"/>
</dbReference>
<dbReference type="Proteomes" id="UP000184121">
    <property type="component" value="Unassembled WGS sequence"/>
</dbReference>
<dbReference type="SMART" id="SM00867">
    <property type="entry name" value="YceI"/>
    <property type="match status" value="1"/>
</dbReference>